<dbReference type="InParanoid" id="K1VSX9"/>
<keyword evidence="2" id="KW-0472">Membrane</keyword>
<keyword evidence="2" id="KW-0812">Transmembrane</keyword>
<feature type="region of interest" description="Disordered" evidence="1">
    <location>
        <begin position="114"/>
        <end position="169"/>
    </location>
</feature>
<reference evidence="3 4" key="1">
    <citation type="journal article" date="2012" name="Eukaryot. Cell">
        <title>Genome sequence of the Trichosporon asahii environmental strain CBS 8904.</title>
        <authorList>
            <person name="Yang R.Y."/>
            <person name="Li H.T."/>
            <person name="Zhu H."/>
            <person name="Zhou G.P."/>
            <person name="Wang M."/>
            <person name="Wang L."/>
        </authorList>
    </citation>
    <scope>NUCLEOTIDE SEQUENCE [LARGE SCALE GENOMIC DNA]</scope>
    <source>
        <strain evidence="3 4">CBS 8904</strain>
    </source>
</reference>
<dbReference type="HOGENOM" id="CLU_1579617_0_0_1"/>
<evidence type="ECO:0000256" key="1">
    <source>
        <dbReference type="SAM" id="MobiDB-lite"/>
    </source>
</evidence>
<feature type="transmembrane region" description="Helical" evidence="2">
    <location>
        <begin position="12"/>
        <end position="37"/>
    </location>
</feature>
<keyword evidence="4" id="KW-1185">Reference proteome</keyword>
<feature type="compositionally biased region" description="Basic and acidic residues" evidence="1">
    <location>
        <begin position="157"/>
        <end position="169"/>
    </location>
</feature>
<name>K1VSX9_TRIAC</name>
<keyword evidence="2" id="KW-1133">Transmembrane helix</keyword>
<gene>
    <name evidence="3" type="ORF">A1Q2_05918</name>
</gene>
<dbReference type="AlphaFoldDB" id="K1VSX9"/>
<evidence type="ECO:0000256" key="2">
    <source>
        <dbReference type="SAM" id="Phobius"/>
    </source>
</evidence>
<proteinExistence type="predicted"/>
<dbReference type="Proteomes" id="UP000006757">
    <property type="component" value="Unassembled WGS sequence"/>
</dbReference>
<evidence type="ECO:0000313" key="4">
    <source>
        <dbReference type="Proteomes" id="UP000006757"/>
    </source>
</evidence>
<dbReference type="EMBL" id="AMBO01000362">
    <property type="protein sequence ID" value="EKC99772.1"/>
    <property type="molecule type" value="Genomic_DNA"/>
</dbReference>
<organism evidence="3 4">
    <name type="scientific">Trichosporon asahii var. asahii (strain CBS 8904)</name>
    <name type="common">Yeast</name>
    <dbReference type="NCBI Taxonomy" id="1220162"/>
    <lineage>
        <taxon>Eukaryota</taxon>
        <taxon>Fungi</taxon>
        <taxon>Dikarya</taxon>
        <taxon>Basidiomycota</taxon>
        <taxon>Agaricomycotina</taxon>
        <taxon>Tremellomycetes</taxon>
        <taxon>Trichosporonales</taxon>
        <taxon>Trichosporonaceae</taxon>
        <taxon>Trichosporon</taxon>
    </lineage>
</organism>
<comment type="caution">
    <text evidence="3">The sequence shown here is derived from an EMBL/GenBank/DDBJ whole genome shotgun (WGS) entry which is preliminary data.</text>
</comment>
<protein>
    <submittedName>
        <fullName evidence="3">Uncharacterized protein</fullName>
    </submittedName>
</protein>
<accession>K1VSX9</accession>
<evidence type="ECO:0000313" key="3">
    <source>
        <dbReference type="EMBL" id="EKC99772.1"/>
    </source>
</evidence>
<sequence>MKMAPVSNGTLWAIIGGIVGPVILSVLFCIAISVHSARREARDAARRLSSSGAPTTEIKINQRRLEIRRMVRAQYGVGGVARVESRSSDAPPTYGNSWNDTTLEYGDGVMPPAPTYWPGSRPMSVASGKSVATSGSGGSRDTVDSLESAPSLYVDAESERRDVEQIQRK</sequence>